<reference evidence="2" key="1">
    <citation type="journal article" date="2022" name="Mol. Ecol. Resour.">
        <title>The genomes of chicory, endive, great burdock and yacon provide insights into Asteraceae palaeo-polyploidization history and plant inulin production.</title>
        <authorList>
            <person name="Fan W."/>
            <person name="Wang S."/>
            <person name="Wang H."/>
            <person name="Wang A."/>
            <person name="Jiang F."/>
            <person name="Liu H."/>
            <person name="Zhao H."/>
            <person name="Xu D."/>
            <person name="Zhang Y."/>
        </authorList>
    </citation>
    <scope>NUCLEOTIDE SEQUENCE [LARGE SCALE GENOMIC DNA]</scope>
    <source>
        <strain evidence="2">cv. Yunnan</strain>
    </source>
</reference>
<evidence type="ECO:0000313" key="1">
    <source>
        <dbReference type="EMBL" id="KAI3812018.1"/>
    </source>
</evidence>
<name>A0ACB9IUV6_9ASTR</name>
<comment type="caution">
    <text evidence="1">The sequence shown here is derived from an EMBL/GenBank/DDBJ whole genome shotgun (WGS) entry which is preliminary data.</text>
</comment>
<keyword evidence="2" id="KW-1185">Reference proteome</keyword>
<reference evidence="1 2" key="2">
    <citation type="journal article" date="2022" name="Mol. Ecol. Resour.">
        <title>The genomes of chicory, endive, great burdock and yacon provide insights into Asteraceae paleo-polyploidization history and plant inulin production.</title>
        <authorList>
            <person name="Fan W."/>
            <person name="Wang S."/>
            <person name="Wang H."/>
            <person name="Wang A."/>
            <person name="Jiang F."/>
            <person name="Liu H."/>
            <person name="Zhao H."/>
            <person name="Xu D."/>
            <person name="Zhang Y."/>
        </authorList>
    </citation>
    <scope>NUCLEOTIDE SEQUENCE [LARGE SCALE GENOMIC DNA]</scope>
    <source>
        <strain evidence="2">cv. Yunnan</strain>
        <tissue evidence="1">Leaves</tissue>
    </source>
</reference>
<proteinExistence type="predicted"/>
<dbReference type="EMBL" id="CM042023">
    <property type="protein sequence ID" value="KAI3812018.1"/>
    <property type="molecule type" value="Genomic_DNA"/>
</dbReference>
<organism evidence="1 2">
    <name type="scientific">Smallanthus sonchifolius</name>
    <dbReference type="NCBI Taxonomy" id="185202"/>
    <lineage>
        <taxon>Eukaryota</taxon>
        <taxon>Viridiplantae</taxon>
        <taxon>Streptophyta</taxon>
        <taxon>Embryophyta</taxon>
        <taxon>Tracheophyta</taxon>
        <taxon>Spermatophyta</taxon>
        <taxon>Magnoliopsida</taxon>
        <taxon>eudicotyledons</taxon>
        <taxon>Gunneridae</taxon>
        <taxon>Pentapetalae</taxon>
        <taxon>asterids</taxon>
        <taxon>campanulids</taxon>
        <taxon>Asterales</taxon>
        <taxon>Asteraceae</taxon>
        <taxon>Asteroideae</taxon>
        <taxon>Heliantheae alliance</taxon>
        <taxon>Millerieae</taxon>
        <taxon>Smallanthus</taxon>
    </lineage>
</organism>
<sequence>MWCSRQARGFILERTLCCFVYPKFDGSFDTNTAMALVVQEVDVTEEGEDVGTHLETSGARKSIAKPSSPKDRGVARKRAILKCVSECDEISH</sequence>
<accession>A0ACB9IUV6</accession>
<gene>
    <name evidence="1" type="ORF">L1987_16718</name>
</gene>
<evidence type="ECO:0000313" key="2">
    <source>
        <dbReference type="Proteomes" id="UP001056120"/>
    </source>
</evidence>
<dbReference type="Proteomes" id="UP001056120">
    <property type="component" value="Linkage Group LG06"/>
</dbReference>
<protein>
    <submittedName>
        <fullName evidence="1">Uncharacterized protein</fullName>
    </submittedName>
</protein>